<protein>
    <submittedName>
        <fullName evidence="1">Uncharacterized protein</fullName>
    </submittedName>
</protein>
<reference evidence="1 2" key="1">
    <citation type="journal article" date="2018" name="Science">
        <title>The opium poppy genome and morphinan production.</title>
        <authorList>
            <person name="Guo L."/>
            <person name="Winzer T."/>
            <person name="Yang X."/>
            <person name="Li Y."/>
            <person name="Ning Z."/>
            <person name="He Z."/>
            <person name="Teodor R."/>
            <person name="Lu Y."/>
            <person name="Bowser T.A."/>
            <person name="Graham I.A."/>
            <person name="Ye K."/>
        </authorList>
    </citation>
    <scope>NUCLEOTIDE SEQUENCE [LARGE SCALE GENOMIC DNA]</scope>
    <source>
        <strain evidence="2">cv. HN1</strain>
        <tissue evidence="1">Leaves</tissue>
    </source>
</reference>
<dbReference type="Proteomes" id="UP000316621">
    <property type="component" value="Chromosome 2"/>
</dbReference>
<accession>A0A4Y7IUF2</accession>
<evidence type="ECO:0000313" key="1">
    <source>
        <dbReference type="EMBL" id="RZC51766.1"/>
    </source>
</evidence>
<dbReference type="Gramene" id="RZC51766">
    <property type="protein sequence ID" value="RZC51766"/>
    <property type="gene ID" value="C5167_020192"/>
</dbReference>
<dbReference type="PANTHER" id="PTHR33137">
    <property type="entry name" value="MEDIATOR OF RNA POLYMERASE II TRANSCRIPTION SUBUNIT 15A-RELATED"/>
    <property type="match status" value="1"/>
</dbReference>
<dbReference type="GO" id="GO:0031490">
    <property type="term" value="F:chromatin DNA binding"/>
    <property type="evidence" value="ECO:0007669"/>
    <property type="project" value="InterPro"/>
</dbReference>
<dbReference type="EMBL" id="CM010716">
    <property type="protein sequence ID" value="RZC51766.1"/>
    <property type="molecule type" value="Genomic_DNA"/>
</dbReference>
<dbReference type="InterPro" id="IPR044661">
    <property type="entry name" value="MED15a/b/c-like"/>
</dbReference>
<keyword evidence="2" id="KW-1185">Reference proteome</keyword>
<gene>
    <name evidence="1" type="ORF">C5167_020192</name>
</gene>
<proteinExistence type="predicted"/>
<dbReference type="STRING" id="3469.A0A4Y7IUF2"/>
<dbReference type="AlphaFoldDB" id="A0A4Y7IUF2"/>
<sequence>MSLRDTSMGEQSEILKRIDFMIEMYIPRLDIMLGWLRSKIQQLPVSSENFTSHPKPEQIECLHNYVKILEKERSSLQISQFHCQYSMDEVIRWEKRLVAEMNMPNLMAAFQSPGDQRSLLQIPQLKAGTPLQSTNLPSSALSSCTPLASSDLPASVDTMSSRGTSIGEQTEITNKFNIIKEVYIPLLDEMLGRWDCRIQQLPISSENLPSHLKPDEIGYIQKYKTDLEFARYSLQICPRGSMDDAIRWEKKIVGYLNLPNVMAAVQLPGYLLSQLQIPRMKQHDSNQNDSEKSVSTMTPIERLVKAAVDDIRSVVSMTDVFAGSHPSKGGARSFFHENLASTTRGHVERRNFKVIKNVDENKLKLCYSVESSSRVEVNHVLLEEVGEINHVLINTKLSISDKSITLASGAGEYVEGMIVNCTFSPISRSSSTEKFPALPMWFLIPSNYPLCTPVLLDCLHDSRSHSYEYEYLLTDAKNKLHQSLRWIPDLTLKGMAESWDSCADAAFSEHARRMAKY</sequence>
<organism evidence="1 2">
    <name type="scientific">Papaver somniferum</name>
    <name type="common">Opium poppy</name>
    <dbReference type="NCBI Taxonomy" id="3469"/>
    <lineage>
        <taxon>Eukaryota</taxon>
        <taxon>Viridiplantae</taxon>
        <taxon>Streptophyta</taxon>
        <taxon>Embryophyta</taxon>
        <taxon>Tracheophyta</taxon>
        <taxon>Spermatophyta</taxon>
        <taxon>Magnoliopsida</taxon>
        <taxon>Ranunculales</taxon>
        <taxon>Papaveraceae</taxon>
        <taxon>Papaveroideae</taxon>
        <taxon>Papaver</taxon>
    </lineage>
</organism>
<name>A0A4Y7IUF2_PAPSO</name>
<evidence type="ECO:0000313" key="2">
    <source>
        <dbReference type="Proteomes" id="UP000316621"/>
    </source>
</evidence>
<dbReference type="GO" id="GO:0003713">
    <property type="term" value="F:transcription coactivator activity"/>
    <property type="evidence" value="ECO:0007669"/>
    <property type="project" value="InterPro"/>
</dbReference>
<dbReference type="PANTHER" id="PTHR33137:SF4">
    <property type="entry name" value="MEDIATOR OF RNA POLYMERASE II TRANSCRIPTION SUBUNIT 15A-RELATED"/>
    <property type="match status" value="1"/>
</dbReference>